<keyword evidence="1" id="KW-0732">Signal</keyword>
<protein>
    <recommendedName>
        <fullName evidence="4">Beta-xylosidase</fullName>
    </recommendedName>
</protein>
<feature type="signal peptide" evidence="1">
    <location>
        <begin position="1"/>
        <end position="23"/>
    </location>
</feature>
<sequence length="427" mass="46504">MKKRFIGMVLSLSIILTAGVIPAKPVFATSTLTVDCGTTIRGVTHCASGSLYGITESKPGDIAQFVAPLKPNVFTNPALAGSQNQQPIGAAIQVAGRLTNTTGKVMIRLADIYPKWPYAFTNMDDWISKVTNVINQKKASGYSDFYGYEIWNEPDGTWKSTTVSFNDMWLKTYKLIRSLDSNAQIIGPSYSYYNHSRMNDFLTFCKANNCIPDVICWHELGGSKNVSGDIKDLNALESTLGIPGKKISINEYCDSDHYAEGQPGASAPFIAKFERNKVDSACISWWWTGAPGRLGSLMASDTQKGAGWWFYKWYGDMTGNMVNVTPPNDNSNGVDGFACVDSNAKYISMLLGGVNDGTINVNIKNIPSFISSTATVKVEKVDWTSKDTPVSGVNLVSSKSYTVSNGTINVSIPNANNTSGYRVYITN</sequence>
<dbReference type="InterPro" id="IPR017853">
    <property type="entry name" value="GH"/>
</dbReference>
<reference evidence="2 3" key="1">
    <citation type="submission" date="2016-05" db="EMBL/GenBank/DDBJ databases">
        <title>Microbial solvent formation.</title>
        <authorList>
            <person name="Poehlein A."/>
            <person name="Montoya Solano J.D."/>
            <person name="Flitsch S."/>
            <person name="Krabben P."/>
            <person name="Duerre P."/>
            <person name="Daniel R."/>
        </authorList>
    </citation>
    <scope>NUCLEOTIDE SEQUENCE [LARGE SCALE GENOMIC DNA]</scope>
    <source>
        <strain evidence="2 3">DSM 53</strain>
    </source>
</reference>
<evidence type="ECO:0000313" key="3">
    <source>
        <dbReference type="Proteomes" id="UP000190973"/>
    </source>
</evidence>
<feature type="chain" id="PRO_5039629513" description="Beta-xylosidase" evidence="1">
    <location>
        <begin position="24"/>
        <end position="427"/>
    </location>
</feature>
<comment type="caution">
    <text evidence="2">The sequence shown here is derived from an EMBL/GenBank/DDBJ whole genome shotgun (WGS) entry which is preliminary data.</text>
</comment>
<dbReference type="AlphaFoldDB" id="A0A1S8SBX1"/>
<dbReference type="Gene3D" id="3.20.20.80">
    <property type="entry name" value="Glycosidases"/>
    <property type="match status" value="1"/>
</dbReference>
<dbReference type="Proteomes" id="UP000190973">
    <property type="component" value="Unassembled WGS sequence"/>
</dbReference>
<evidence type="ECO:0000256" key="1">
    <source>
        <dbReference type="SAM" id="SignalP"/>
    </source>
</evidence>
<dbReference type="EMBL" id="LZZI01000018">
    <property type="protein sequence ID" value="OOM62931.1"/>
    <property type="molecule type" value="Genomic_DNA"/>
</dbReference>
<name>A0A1S8SBX1_CLOBE</name>
<organism evidence="2 3">
    <name type="scientific">Clostridium beijerinckii</name>
    <name type="common">Clostridium MP</name>
    <dbReference type="NCBI Taxonomy" id="1520"/>
    <lineage>
        <taxon>Bacteria</taxon>
        <taxon>Bacillati</taxon>
        <taxon>Bacillota</taxon>
        <taxon>Clostridia</taxon>
        <taxon>Eubacteriales</taxon>
        <taxon>Clostridiaceae</taxon>
        <taxon>Clostridium</taxon>
    </lineage>
</organism>
<dbReference type="SUPFAM" id="SSF51445">
    <property type="entry name" value="(Trans)glycosidases"/>
    <property type="match status" value="1"/>
</dbReference>
<accession>A0A1S8SBX1</accession>
<evidence type="ECO:0000313" key="2">
    <source>
        <dbReference type="EMBL" id="OOM62931.1"/>
    </source>
</evidence>
<gene>
    <name evidence="2" type="ORF">CLBCK_14000</name>
</gene>
<proteinExistence type="predicted"/>
<evidence type="ECO:0008006" key="4">
    <source>
        <dbReference type="Google" id="ProtNLM"/>
    </source>
</evidence>
<dbReference type="RefSeq" id="WP_077838097.1">
    <property type="nucleotide sequence ID" value="NZ_JABTAE010000001.1"/>
</dbReference>